<gene>
    <name evidence="1" type="ORF">NUW54_g11315</name>
</gene>
<organism evidence="1 2">
    <name type="scientific">Trametes sanguinea</name>
    <dbReference type="NCBI Taxonomy" id="158606"/>
    <lineage>
        <taxon>Eukaryota</taxon>
        <taxon>Fungi</taxon>
        <taxon>Dikarya</taxon>
        <taxon>Basidiomycota</taxon>
        <taxon>Agaricomycotina</taxon>
        <taxon>Agaricomycetes</taxon>
        <taxon>Polyporales</taxon>
        <taxon>Polyporaceae</taxon>
        <taxon>Trametes</taxon>
    </lineage>
</organism>
<accession>A0ACC1NH50</accession>
<evidence type="ECO:0000313" key="2">
    <source>
        <dbReference type="Proteomes" id="UP001144978"/>
    </source>
</evidence>
<name>A0ACC1NH50_9APHY</name>
<protein>
    <submittedName>
        <fullName evidence="1">Uncharacterized protein</fullName>
    </submittedName>
</protein>
<keyword evidence="2" id="KW-1185">Reference proteome</keyword>
<sequence length="89" mass="10718">MPVEGTKLAPRTFKGDPAQVEQFLRRFERLAMLHNLSSREKCETVVDYCSRVVRETIQGFSAYWQFRWEELKENIRVFWNADLEDKRFS</sequence>
<dbReference type="EMBL" id="JANSHE010004371">
    <property type="protein sequence ID" value="KAJ2978244.1"/>
    <property type="molecule type" value="Genomic_DNA"/>
</dbReference>
<evidence type="ECO:0000313" key="1">
    <source>
        <dbReference type="EMBL" id="KAJ2978244.1"/>
    </source>
</evidence>
<reference evidence="1" key="1">
    <citation type="submission" date="2022-08" db="EMBL/GenBank/DDBJ databases">
        <title>Genome Sequence of Pycnoporus sanguineus.</title>
        <authorList>
            <person name="Buettner E."/>
        </authorList>
    </citation>
    <scope>NUCLEOTIDE SEQUENCE</scope>
    <source>
        <strain evidence="1">CG-C14</strain>
    </source>
</reference>
<comment type="caution">
    <text evidence="1">The sequence shown here is derived from an EMBL/GenBank/DDBJ whole genome shotgun (WGS) entry which is preliminary data.</text>
</comment>
<dbReference type="Proteomes" id="UP001144978">
    <property type="component" value="Unassembled WGS sequence"/>
</dbReference>
<proteinExistence type="predicted"/>